<feature type="disulfide bond" evidence="4">
    <location>
        <begin position="92"/>
        <end position="97"/>
    </location>
</feature>
<dbReference type="PROSITE" id="PS00141">
    <property type="entry name" value="ASP_PROTEASE"/>
    <property type="match status" value="1"/>
</dbReference>
<feature type="domain" description="Peptidase A1" evidence="7">
    <location>
        <begin position="61"/>
        <end position="368"/>
    </location>
</feature>
<evidence type="ECO:0000256" key="5">
    <source>
        <dbReference type="RuleBase" id="RU000454"/>
    </source>
</evidence>
<gene>
    <name evidence="8" type="ORF">ACEWY4_011097</name>
</gene>
<evidence type="ECO:0000256" key="1">
    <source>
        <dbReference type="ARBA" id="ARBA00007447"/>
    </source>
</evidence>
<evidence type="ECO:0000313" key="9">
    <source>
        <dbReference type="Proteomes" id="UP001591681"/>
    </source>
</evidence>
<accession>A0ABD1K3S6</accession>
<dbReference type="Gene3D" id="2.40.70.10">
    <property type="entry name" value="Acid Proteases"/>
    <property type="match status" value="2"/>
</dbReference>
<dbReference type="Pfam" id="PF00026">
    <property type="entry name" value="Asp"/>
    <property type="match status" value="1"/>
</dbReference>
<proteinExistence type="inferred from homology"/>
<keyword evidence="6" id="KW-0732">Signal</keyword>
<keyword evidence="9" id="KW-1185">Reference proteome</keyword>
<dbReference type="SUPFAM" id="SSF50630">
    <property type="entry name" value="Acid proteases"/>
    <property type="match status" value="1"/>
</dbReference>
<evidence type="ECO:0000313" key="8">
    <source>
        <dbReference type="EMBL" id="KAL2093785.1"/>
    </source>
</evidence>
<comment type="caution">
    <text evidence="8">The sequence shown here is derived from an EMBL/GenBank/DDBJ whole genome shotgun (WGS) entry which is preliminary data.</text>
</comment>
<dbReference type="InterPro" id="IPR033121">
    <property type="entry name" value="PEPTIDASE_A1"/>
</dbReference>
<evidence type="ECO:0000259" key="7">
    <source>
        <dbReference type="PROSITE" id="PS51767"/>
    </source>
</evidence>
<keyword evidence="5" id="KW-0378">Hydrolase</keyword>
<organism evidence="8 9">
    <name type="scientific">Coilia grayii</name>
    <name type="common">Gray's grenadier anchovy</name>
    <dbReference type="NCBI Taxonomy" id="363190"/>
    <lineage>
        <taxon>Eukaryota</taxon>
        <taxon>Metazoa</taxon>
        <taxon>Chordata</taxon>
        <taxon>Craniata</taxon>
        <taxon>Vertebrata</taxon>
        <taxon>Euteleostomi</taxon>
        <taxon>Actinopterygii</taxon>
        <taxon>Neopterygii</taxon>
        <taxon>Teleostei</taxon>
        <taxon>Clupei</taxon>
        <taxon>Clupeiformes</taxon>
        <taxon>Clupeoidei</taxon>
        <taxon>Engraulidae</taxon>
        <taxon>Coilinae</taxon>
        <taxon>Coilia</taxon>
    </lineage>
</organism>
<feature type="signal peptide" evidence="6">
    <location>
        <begin position="1"/>
        <end position="16"/>
    </location>
</feature>
<keyword evidence="5" id="KW-0645">Protease</keyword>
<dbReference type="InterPro" id="IPR001969">
    <property type="entry name" value="Aspartic_peptidase_AS"/>
</dbReference>
<name>A0ABD1K3S6_9TELE</name>
<feature type="active site" evidence="3">
    <location>
        <position position="259"/>
    </location>
</feature>
<protein>
    <recommendedName>
        <fullName evidence="7">Peptidase A1 domain-containing protein</fullName>
    </recommendedName>
</protein>
<evidence type="ECO:0000256" key="2">
    <source>
        <dbReference type="ARBA" id="ARBA00023157"/>
    </source>
</evidence>
<dbReference type="Proteomes" id="UP001591681">
    <property type="component" value="Unassembled WGS sequence"/>
</dbReference>
<feature type="chain" id="PRO_5044851410" description="Peptidase A1 domain-containing protein" evidence="6">
    <location>
        <begin position="17"/>
        <end position="371"/>
    </location>
</feature>
<keyword evidence="2 4" id="KW-1015">Disulfide bond</keyword>
<dbReference type="InterPro" id="IPR001461">
    <property type="entry name" value="Aspartic_peptidase_A1"/>
</dbReference>
<dbReference type="PROSITE" id="PS51767">
    <property type="entry name" value="PEPTIDASE_A1"/>
    <property type="match status" value="1"/>
</dbReference>
<dbReference type="EMBL" id="JBHFQA010000009">
    <property type="protein sequence ID" value="KAL2093785.1"/>
    <property type="molecule type" value="Genomic_DNA"/>
</dbReference>
<reference evidence="8 9" key="1">
    <citation type="submission" date="2024-09" db="EMBL/GenBank/DDBJ databases">
        <title>A chromosome-level genome assembly of Gray's grenadier anchovy, Coilia grayii.</title>
        <authorList>
            <person name="Fu Z."/>
        </authorList>
    </citation>
    <scope>NUCLEOTIDE SEQUENCE [LARGE SCALE GENOMIC DNA]</scope>
    <source>
        <strain evidence="8">G4</strain>
        <tissue evidence="8">Muscle</tissue>
    </source>
</reference>
<dbReference type="AlphaFoldDB" id="A0ABD1K3S6"/>
<feature type="disulfide bond" evidence="4">
    <location>
        <begin position="292"/>
        <end position="326"/>
    </location>
</feature>
<sequence>MKCIVVLLALAVASQALKVPLMKREKGVQGPYVDPGLKFASPEVQAASGATAESLLFQGYYYGAISIGTPPQSVQVLFDTGSSNLWVDSIYCNSKACNIHQKFNPQSSSTFQWAGKSFTLHYGAGGMTAYLGYDTISVGDVTVTQQMVGLSETLNTNETPFAGIVGLAYPQIAASQQPTLMDTMVQQGVLQNDFVAFYLSRGQYGSEISFGEVDNSKITSQVTWTPVISQSWWEIMMQGFQINGQETGWCQQGCAAIVDTGTPGLAIPSQYFSSIMQNMGAQQYNGMYYISCSAANNLPTLSVTISGVSFPIAPSAYIQQAGNGYCTFGMMPTSQQDFSGRPMWILGDVFLREYYSIYDRGNNRVGFATAA</sequence>
<evidence type="ECO:0000256" key="6">
    <source>
        <dbReference type="SAM" id="SignalP"/>
    </source>
</evidence>
<feature type="active site" evidence="3">
    <location>
        <position position="79"/>
    </location>
</feature>
<dbReference type="PRINTS" id="PR00792">
    <property type="entry name" value="PEPSIN"/>
</dbReference>
<keyword evidence="5" id="KW-0064">Aspartyl protease</keyword>
<dbReference type="FunFam" id="2.40.70.10:FF:000004">
    <property type="entry name" value="Pepsin A"/>
    <property type="match status" value="1"/>
</dbReference>
<dbReference type="GO" id="GO:0006508">
    <property type="term" value="P:proteolysis"/>
    <property type="evidence" value="ECO:0007669"/>
    <property type="project" value="UniProtKB-KW"/>
</dbReference>
<comment type="similarity">
    <text evidence="1 5">Belongs to the peptidase A1 family.</text>
</comment>
<dbReference type="InterPro" id="IPR021109">
    <property type="entry name" value="Peptidase_aspartic_dom_sf"/>
</dbReference>
<dbReference type="GO" id="GO:0004190">
    <property type="term" value="F:aspartic-type endopeptidase activity"/>
    <property type="evidence" value="ECO:0007669"/>
    <property type="project" value="UniProtKB-KW"/>
</dbReference>
<dbReference type="PANTHER" id="PTHR47966:SF66">
    <property type="entry name" value="PEPSINOGEN C"/>
    <property type="match status" value="1"/>
</dbReference>
<evidence type="ECO:0000256" key="3">
    <source>
        <dbReference type="PIRSR" id="PIRSR601461-1"/>
    </source>
</evidence>
<evidence type="ECO:0000256" key="4">
    <source>
        <dbReference type="PIRSR" id="PIRSR601461-2"/>
    </source>
</evidence>
<dbReference type="PANTHER" id="PTHR47966">
    <property type="entry name" value="BETA-SITE APP-CLEAVING ENZYME, ISOFORM A-RELATED"/>
    <property type="match status" value="1"/>
</dbReference>